<reference evidence="1" key="1">
    <citation type="submission" date="2019-08" db="EMBL/GenBank/DDBJ databases">
        <authorList>
            <person name="Kucharzyk K."/>
            <person name="Murdoch R.W."/>
            <person name="Higgins S."/>
            <person name="Loffler F."/>
        </authorList>
    </citation>
    <scope>NUCLEOTIDE SEQUENCE</scope>
</reference>
<protein>
    <submittedName>
        <fullName evidence="1">Uncharacterized protein</fullName>
    </submittedName>
</protein>
<name>A0A645BDQ0_9ZZZZ</name>
<gene>
    <name evidence="1" type="ORF">SDC9_110058</name>
</gene>
<comment type="caution">
    <text evidence="1">The sequence shown here is derived from an EMBL/GenBank/DDBJ whole genome shotgun (WGS) entry which is preliminary data.</text>
</comment>
<proteinExistence type="predicted"/>
<sequence length="154" mass="17367">MKLGKMLTTTLSVVGAIVVVDRLADMVSTAHKRQISKCLSNLDKSNFNILEDIENIDDCCCSGTVEIQRPTESKFRNFHKILPDIKKYVSPKASDGHENFTFQYSIKVRPSEESIYNEMNEETSTMNHVEKITEENSMFSADDDIIGNPELGTI</sequence>
<dbReference type="AlphaFoldDB" id="A0A645BDQ0"/>
<dbReference type="EMBL" id="VSSQ01019263">
    <property type="protein sequence ID" value="MPM63178.1"/>
    <property type="molecule type" value="Genomic_DNA"/>
</dbReference>
<organism evidence="1">
    <name type="scientific">bioreactor metagenome</name>
    <dbReference type="NCBI Taxonomy" id="1076179"/>
    <lineage>
        <taxon>unclassified sequences</taxon>
        <taxon>metagenomes</taxon>
        <taxon>ecological metagenomes</taxon>
    </lineage>
</organism>
<accession>A0A645BDQ0</accession>
<evidence type="ECO:0000313" key="1">
    <source>
        <dbReference type="EMBL" id="MPM63178.1"/>
    </source>
</evidence>